<gene>
    <name evidence="3" type="primary">LOC106803874</name>
</gene>
<evidence type="ECO:0000313" key="3">
    <source>
        <dbReference type="RefSeq" id="XP_014652244.1"/>
    </source>
</evidence>
<dbReference type="PANTHER" id="PTHR47225:SF1">
    <property type="entry name" value="EF-HAND CALCIUM-BINDING DOMAIN-CONTAINING PROTEIN 12"/>
    <property type="match status" value="1"/>
</dbReference>
<evidence type="ECO:0000256" key="1">
    <source>
        <dbReference type="SAM" id="MobiDB-lite"/>
    </source>
</evidence>
<name>A0ABM1DKB3_CERSS</name>
<organism evidence="2 3">
    <name type="scientific">Ceratotherium simum simum</name>
    <name type="common">Southern white rhinoceros</name>
    <dbReference type="NCBI Taxonomy" id="73337"/>
    <lineage>
        <taxon>Eukaryota</taxon>
        <taxon>Metazoa</taxon>
        <taxon>Chordata</taxon>
        <taxon>Craniata</taxon>
        <taxon>Vertebrata</taxon>
        <taxon>Euteleostomi</taxon>
        <taxon>Mammalia</taxon>
        <taxon>Eutheria</taxon>
        <taxon>Laurasiatheria</taxon>
        <taxon>Perissodactyla</taxon>
        <taxon>Rhinocerotidae</taxon>
        <taxon>Ceratotherium</taxon>
    </lineage>
</organism>
<accession>A0ABM1DKB3</accession>
<dbReference type="RefSeq" id="XP_014652244.1">
    <property type="nucleotide sequence ID" value="XM_014796758.1"/>
</dbReference>
<feature type="compositionally biased region" description="Polar residues" evidence="1">
    <location>
        <begin position="109"/>
        <end position="118"/>
    </location>
</feature>
<keyword evidence="2" id="KW-1185">Reference proteome</keyword>
<reference evidence="3" key="1">
    <citation type="submission" date="2025-08" db="UniProtKB">
        <authorList>
            <consortium name="RefSeq"/>
        </authorList>
    </citation>
    <scope>IDENTIFICATION</scope>
</reference>
<dbReference type="Proteomes" id="UP000694910">
    <property type="component" value="Unplaced"/>
</dbReference>
<evidence type="ECO:0000313" key="2">
    <source>
        <dbReference type="Proteomes" id="UP000694910"/>
    </source>
</evidence>
<dbReference type="InterPro" id="IPR042847">
    <property type="entry name" value="EFC12"/>
</dbReference>
<proteinExistence type="predicted"/>
<sequence>MGAAYETNEDLFPSLPGLLAGAPVPHHTDRSIGLLEGRRVRVPLTDQEVEDFVIYLSSLGTHSSITLHALTNTYIQWCLAEQRSALPTGREISPSLSRSSDCSAEHRVSPQSASQKQKGTLAPEPPRVDLLTVPVVDTQLEARPMTLEEMEDVGKRCRERRRQNKLRIPSVEYTEQCRLVHSGNKCVDDHCLPSTIQGEMNELINKSRMNDLLVYLKCQELCGYQGLPVTEDTLMKALLYPGHKILFQKDPVCRIRQPGGYYSDLKSFSPNLGLSRPQGRSEPAAKTTDKLSVKPPFSPAICSCPAAVPLAEGAGTLTDMGCHVVPVSVS</sequence>
<protein>
    <submittedName>
        <fullName evidence="3">EF-hand calcium-binding domain-containing protein 12</fullName>
    </submittedName>
</protein>
<feature type="region of interest" description="Disordered" evidence="1">
    <location>
        <begin position="89"/>
        <end position="125"/>
    </location>
</feature>
<feature type="region of interest" description="Disordered" evidence="1">
    <location>
        <begin position="272"/>
        <end position="292"/>
    </location>
</feature>
<dbReference type="GeneID" id="106803874"/>
<dbReference type="PANTHER" id="PTHR47225">
    <property type="entry name" value="EF-HAND CALCIUM-BINDING DOMAIN-CONTAINING PROTEIN 12"/>
    <property type="match status" value="1"/>
</dbReference>